<keyword evidence="3" id="KW-1185">Reference proteome</keyword>
<dbReference type="Proteomes" id="UP001285921">
    <property type="component" value="Unassembled WGS sequence"/>
</dbReference>
<evidence type="ECO:0000256" key="1">
    <source>
        <dbReference type="SAM" id="Phobius"/>
    </source>
</evidence>
<comment type="caution">
    <text evidence="2">The sequence shown here is derived from an EMBL/GenBank/DDBJ whole genome shotgun (WGS) entry which is preliminary data.</text>
</comment>
<evidence type="ECO:0000313" key="2">
    <source>
        <dbReference type="EMBL" id="GMK47614.1"/>
    </source>
</evidence>
<feature type="transmembrane region" description="Helical" evidence="1">
    <location>
        <begin position="37"/>
        <end position="56"/>
    </location>
</feature>
<dbReference type="RefSeq" id="WP_317981537.1">
    <property type="nucleotide sequence ID" value="NZ_BTCL01000021.1"/>
</dbReference>
<protein>
    <recommendedName>
        <fullName evidence="4">DUF1328 domain-containing protein</fullName>
    </recommendedName>
</protein>
<organism evidence="2 3">
    <name type="scientific">Paenibacillus glycanilyticus</name>
    <dbReference type="NCBI Taxonomy" id="126569"/>
    <lineage>
        <taxon>Bacteria</taxon>
        <taxon>Bacillati</taxon>
        <taxon>Bacillota</taxon>
        <taxon>Bacilli</taxon>
        <taxon>Bacillales</taxon>
        <taxon>Paenibacillaceae</taxon>
        <taxon>Paenibacillus</taxon>
    </lineage>
</organism>
<reference evidence="2 3" key="1">
    <citation type="submission" date="2023-05" db="EMBL/GenBank/DDBJ databases">
        <title>Draft genome of Paenibacillus sp. CCS26.</title>
        <authorList>
            <person name="Akita H."/>
            <person name="Shinto Y."/>
            <person name="Kimura Z."/>
        </authorList>
    </citation>
    <scope>NUCLEOTIDE SEQUENCE [LARGE SCALE GENOMIC DNA]</scope>
    <source>
        <strain evidence="2 3">CCS26</strain>
    </source>
</reference>
<evidence type="ECO:0000313" key="3">
    <source>
        <dbReference type="Proteomes" id="UP001285921"/>
    </source>
</evidence>
<gene>
    <name evidence="2" type="ORF">PghCCS26_47440</name>
</gene>
<dbReference type="EMBL" id="BTCL01000021">
    <property type="protein sequence ID" value="GMK47614.1"/>
    <property type="molecule type" value="Genomic_DNA"/>
</dbReference>
<keyword evidence="1" id="KW-1133">Transmembrane helix</keyword>
<name>A0ABQ6NSX1_9BACL</name>
<feature type="transmembrane region" description="Helical" evidence="1">
    <location>
        <begin position="7"/>
        <end position="31"/>
    </location>
</feature>
<accession>A0ABQ6NSX1</accession>
<keyword evidence="1" id="KW-0812">Transmembrane</keyword>
<keyword evidence="1" id="KW-0472">Membrane</keyword>
<proteinExistence type="predicted"/>
<sequence>MLRFLEAIFFAVIMLCIIGALCLSGAFIYGVVVNGALWVKIVAAAVFALYALIGWANGGDDDGEDQA</sequence>
<evidence type="ECO:0008006" key="4">
    <source>
        <dbReference type="Google" id="ProtNLM"/>
    </source>
</evidence>